<protein>
    <recommendedName>
        <fullName evidence="2">Zeta toxin domain-containing protein</fullName>
    </recommendedName>
</protein>
<gene>
    <name evidence="1" type="ORF">LCGC14_1764090</name>
</gene>
<name>A0A0F9JF59_9ZZZZ</name>
<proteinExistence type="predicted"/>
<organism evidence="1">
    <name type="scientific">marine sediment metagenome</name>
    <dbReference type="NCBI Taxonomy" id="412755"/>
    <lineage>
        <taxon>unclassified sequences</taxon>
        <taxon>metagenomes</taxon>
        <taxon>ecological metagenomes</taxon>
    </lineage>
</organism>
<dbReference type="EMBL" id="LAZR01016450">
    <property type="protein sequence ID" value="KKM04451.1"/>
    <property type="molecule type" value="Genomic_DNA"/>
</dbReference>
<comment type="caution">
    <text evidence="1">The sequence shown here is derived from an EMBL/GenBank/DDBJ whole genome shotgun (WGS) entry which is preliminary data.</text>
</comment>
<dbReference type="InterPro" id="IPR027417">
    <property type="entry name" value="P-loop_NTPase"/>
</dbReference>
<dbReference type="AlphaFoldDB" id="A0A0F9JF59"/>
<reference evidence="1" key="1">
    <citation type="journal article" date="2015" name="Nature">
        <title>Complex archaea that bridge the gap between prokaryotes and eukaryotes.</title>
        <authorList>
            <person name="Spang A."/>
            <person name="Saw J.H."/>
            <person name="Jorgensen S.L."/>
            <person name="Zaremba-Niedzwiedzka K."/>
            <person name="Martijn J."/>
            <person name="Lind A.E."/>
            <person name="van Eijk R."/>
            <person name="Schleper C."/>
            <person name="Guy L."/>
            <person name="Ettema T.J."/>
        </authorList>
    </citation>
    <scope>NUCLEOTIDE SEQUENCE</scope>
</reference>
<accession>A0A0F9JF59</accession>
<dbReference type="SUPFAM" id="SSF52540">
    <property type="entry name" value="P-loop containing nucleoside triphosphate hydrolases"/>
    <property type="match status" value="1"/>
</dbReference>
<dbReference type="Gene3D" id="3.40.50.300">
    <property type="entry name" value="P-loop containing nucleotide triphosphate hydrolases"/>
    <property type="match status" value="1"/>
</dbReference>
<sequence length="251" mass="29139">MRDQHLQNKADQLIKEIPDITNVENLPNIYFVGKAGSGKTYSAKFMIKKYGFEVAKFAYPVYMIAEKYFGMKEKNRRLLQIIGTESARDQINSEIWVERFKEDMTIVRLTSKILNLPLPKFVMDDCRFPNEHKILQELGFVGIYIDVSDEKRKQRLIGRDGTAQENTLNHSSETLIDTFKDELVRVDGNGELEESYVHLNDLLQSLATKEESFKVLDTIKDKLPDVTDEEVEKDIDDAIHEVRKIEEMDNE</sequence>
<evidence type="ECO:0008006" key="2">
    <source>
        <dbReference type="Google" id="ProtNLM"/>
    </source>
</evidence>
<evidence type="ECO:0000313" key="1">
    <source>
        <dbReference type="EMBL" id="KKM04451.1"/>
    </source>
</evidence>